<dbReference type="PANTHER" id="PTHR43114:SF7">
    <property type="entry name" value="ADENOSINE DEAMINASE DOMAIN-CONTAINING PROTEIN"/>
    <property type="match status" value="1"/>
</dbReference>
<dbReference type="Pfam" id="PF00962">
    <property type="entry name" value="A_deaminase"/>
    <property type="match status" value="1"/>
</dbReference>
<dbReference type="RefSeq" id="WP_250194274.1">
    <property type="nucleotide sequence ID" value="NZ_CP097635.1"/>
</dbReference>
<feature type="domain" description="Adenosine deaminase" evidence="4">
    <location>
        <begin position="17"/>
        <end position="346"/>
    </location>
</feature>
<keyword evidence="3 5" id="KW-0378">Hydrolase</keyword>
<dbReference type="PANTHER" id="PTHR43114">
    <property type="entry name" value="ADENINE DEAMINASE"/>
    <property type="match status" value="1"/>
</dbReference>
<comment type="cofactor">
    <cofactor evidence="1">
        <name>Zn(2+)</name>
        <dbReference type="ChEBI" id="CHEBI:29105"/>
    </cofactor>
</comment>
<protein>
    <submittedName>
        <fullName evidence="5">Adenosine deaminase</fullName>
        <ecNumber evidence="5">3.5.4.4</ecNumber>
    </submittedName>
</protein>
<keyword evidence="6" id="KW-1185">Reference proteome</keyword>
<dbReference type="EC" id="3.5.4.4" evidence="5"/>
<gene>
    <name evidence="5" type="primary">add</name>
    <name evidence="5" type="ORF">MW290_08680</name>
</gene>
<dbReference type="NCBIfam" id="TIGR01430">
    <property type="entry name" value="aden_deam"/>
    <property type="match status" value="1"/>
</dbReference>
<sequence>MNAPPLLADAAFCAALPKAELHLHIEGTLTPAQKLALARRNRHAMASMTLEQIEQTHHFGGSGSPEVDLKQMLDCYYGGIELLSTRSDFFDTALAYLDQCHREGVRYAEISFDPQAHTSRGVPMADVVVGLYEALQYGRATWGVQAQLILCINRDRSVDSALATLDEAAPYRECGWIVGLGLDSNEAGNPPSKFVEVYRRAREQGYRLTAHCDVDQVDSVKHIWQCIELLGVERIDHGINCLEDPDLIEQLRQRGTCLTACPTWRLRDPQPRRVERIRAMLQHGLRVTINSDDPGLLASGTLGRMLPRVAAHGRFTRAEMAQFCRNAFQGAWIDGPTQAAYLRQIDFLKPACV</sequence>
<dbReference type="InterPro" id="IPR001365">
    <property type="entry name" value="A_deaminase_dom"/>
</dbReference>
<dbReference type="EMBL" id="CP097635">
    <property type="protein sequence ID" value="URI06009.1"/>
    <property type="molecule type" value="Genomic_DNA"/>
</dbReference>
<dbReference type="InterPro" id="IPR006330">
    <property type="entry name" value="Ado/ade_deaminase"/>
</dbReference>
<dbReference type="Gene3D" id="3.20.20.140">
    <property type="entry name" value="Metal-dependent hydrolases"/>
    <property type="match status" value="1"/>
</dbReference>
<evidence type="ECO:0000256" key="2">
    <source>
        <dbReference type="ARBA" id="ARBA00022723"/>
    </source>
</evidence>
<name>A0ABY4S0N5_AQUTE</name>
<evidence type="ECO:0000256" key="1">
    <source>
        <dbReference type="ARBA" id="ARBA00001947"/>
    </source>
</evidence>
<dbReference type="InterPro" id="IPR032466">
    <property type="entry name" value="Metal_Hydrolase"/>
</dbReference>
<dbReference type="Proteomes" id="UP001056201">
    <property type="component" value="Chromosome 1"/>
</dbReference>
<evidence type="ECO:0000256" key="3">
    <source>
        <dbReference type="ARBA" id="ARBA00022801"/>
    </source>
</evidence>
<dbReference type="SUPFAM" id="SSF51556">
    <property type="entry name" value="Metallo-dependent hydrolases"/>
    <property type="match status" value="1"/>
</dbReference>
<evidence type="ECO:0000313" key="6">
    <source>
        <dbReference type="Proteomes" id="UP001056201"/>
    </source>
</evidence>
<evidence type="ECO:0000313" key="5">
    <source>
        <dbReference type="EMBL" id="URI06009.1"/>
    </source>
</evidence>
<organism evidence="5 6">
    <name type="scientific">Aquincola tertiaricarbonis</name>
    <dbReference type="NCBI Taxonomy" id="391953"/>
    <lineage>
        <taxon>Bacteria</taxon>
        <taxon>Pseudomonadati</taxon>
        <taxon>Pseudomonadota</taxon>
        <taxon>Betaproteobacteria</taxon>
        <taxon>Burkholderiales</taxon>
        <taxon>Sphaerotilaceae</taxon>
        <taxon>Aquincola</taxon>
    </lineage>
</organism>
<reference evidence="5" key="1">
    <citation type="submission" date="2022-05" db="EMBL/GenBank/DDBJ databases">
        <title>An RpoN-dependent PEP-CTERM gene is involved in floc formation of an Aquincola tertiaricarbonis strain.</title>
        <authorList>
            <person name="Qiu D."/>
            <person name="Xia M."/>
        </authorList>
    </citation>
    <scope>NUCLEOTIDE SEQUENCE</scope>
    <source>
        <strain evidence="5">RN12</strain>
    </source>
</reference>
<evidence type="ECO:0000259" key="4">
    <source>
        <dbReference type="Pfam" id="PF00962"/>
    </source>
</evidence>
<accession>A0ABY4S0N5</accession>
<keyword evidence="2" id="KW-0479">Metal-binding</keyword>
<proteinExistence type="predicted"/>
<dbReference type="GO" id="GO:0016787">
    <property type="term" value="F:hydrolase activity"/>
    <property type="evidence" value="ECO:0007669"/>
    <property type="project" value="UniProtKB-KW"/>
</dbReference>